<dbReference type="InterPro" id="IPR031360">
    <property type="entry name" value="TrpP"/>
</dbReference>
<sequence length="188" mass="19825">MNTKQQEQELVTIKTGQEGRFRWVAVTALLLAIGAILKIVTPAVGGITPNWLIAMYCIAINLTRVNVKQAAGIGLVTGAISIPISKAALPYANFASEPVGAVVCALLVHTSLSLKLGGVNLRPAITAGISTVASGFTFITILKVVLALPMAVYLYGMMPVVLMAAGINMVITQLLYFPAKRLFGGKEE</sequence>
<reference evidence="2" key="1">
    <citation type="submission" date="2016-08" db="EMBL/GenBank/DDBJ databases">
        <authorList>
            <person name="Seilhamer J.J."/>
        </authorList>
    </citation>
    <scope>NUCLEOTIDE SEQUENCE</scope>
    <source>
        <strain evidence="2">86</strain>
    </source>
</reference>
<dbReference type="Pfam" id="PF17099">
    <property type="entry name" value="TrpP"/>
    <property type="match status" value="1"/>
</dbReference>
<accession>A0A212LXF9</accession>
<name>A0A212LXF9_9FIRM</name>
<protein>
    <submittedName>
        <fullName evidence="2">Uncharacterized protein</fullName>
    </submittedName>
</protein>
<keyword evidence="1" id="KW-0812">Transmembrane</keyword>
<feature type="transmembrane region" description="Helical" evidence="1">
    <location>
        <begin position="124"/>
        <end position="146"/>
    </location>
</feature>
<feature type="transmembrane region" description="Helical" evidence="1">
    <location>
        <begin position="98"/>
        <end position="117"/>
    </location>
</feature>
<dbReference type="RefSeq" id="WP_288184936.1">
    <property type="nucleotide sequence ID" value="NZ_LT608335.1"/>
</dbReference>
<feature type="transmembrane region" description="Helical" evidence="1">
    <location>
        <begin position="46"/>
        <end position="63"/>
    </location>
</feature>
<keyword evidence="1" id="KW-0472">Membrane</keyword>
<feature type="transmembrane region" description="Helical" evidence="1">
    <location>
        <begin position="152"/>
        <end position="177"/>
    </location>
</feature>
<evidence type="ECO:0000313" key="2">
    <source>
        <dbReference type="EMBL" id="SCM82201.1"/>
    </source>
</evidence>
<gene>
    <name evidence="2" type="ORF">KL86SPO_40686</name>
</gene>
<proteinExistence type="predicted"/>
<dbReference type="AlphaFoldDB" id="A0A212LXF9"/>
<organism evidence="2">
    <name type="scientific">uncultured Sporomusa sp</name>
    <dbReference type="NCBI Taxonomy" id="307249"/>
    <lineage>
        <taxon>Bacteria</taxon>
        <taxon>Bacillati</taxon>
        <taxon>Bacillota</taxon>
        <taxon>Negativicutes</taxon>
        <taxon>Selenomonadales</taxon>
        <taxon>Sporomusaceae</taxon>
        <taxon>Sporomusa</taxon>
        <taxon>environmental samples</taxon>
    </lineage>
</organism>
<feature type="transmembrane region" description="Helical" evidence="1">
    <location>
        <begin position="21"/>
        <end position="40"/>
    </location>
</feature>
<keyword evidence="1" id="KW-1133">Transmembrane helix</keyword>
<dbReference type="EMBL" id="FMJE01000004">
    <property type="protein sequence ID" value="SCM82201.1"/>
    <property type="molecule type" value="Genomic_DNA"/>
</dbReference>
<evidence type="ECO:0000256" key="1">
    <source>
        <dbReference type="SAM" id="Phobius"/>
    </source>
</evidence>